<name>F2D6N4_HORVV</name>
<protein>
    <submittedName>
        <fullName evidence="1">Predicted protein</fullName>
    </submittedName>
</protein>
<reference evidence="1" key="1">
    <citation type="journal article" date="2011" name="Plant Physiol.">
        <title>Comprehensive sequence analysis of 24,783 barley full-length cDNAs derived from 12 clone libraries.</title>
        <authorList>
            <person name="Matsumoto T."/>
            <person name="Tanaka T."/>
            <person name="Sakai H."/>
            <person name="Amano N."/>
            <person name="Kanamori H."/>
            <person name="Kurita K."/>
            <person name="Kikuta A."/>
            <person name="Kamiya K."/>
            <person name="Yamamoto M."/>
            <person name="Ikawa H."/>
            <person name="Fujii N."/>
            <person name="Hori K."/>
            <person name="Itoh T."/>
            <person name="Sato K."/>
        </authorList>
    </citation>
    <scope>NUCLEOTIDE SEQUENCE</scope>
    <source>
        <tissue evidence="1">Shoot</tissue>
    </source>
</reference>
<proteinExistence type="evidence at transcript level"/>
<sequence>MLFGIRFQRAWIQVPPSLSVLSFPFLFSALTARCGRQGMVVRVYYSSIDDGRLFVDDGSCVTELMLRPADAKGQPWRPGSPNLSNFCLALFDFYTMSPDKKGRDRWCNNSYCFSVWEHHIREANAR</sequence>
<dbReference type="EMBL" id="AK359546">
    <property type="protein sequence ID" value="BAJ90755.1"/>
    <property type="molecule type" value="mRNA"/>
</dbReference>
<evidence type="ECO:0000313" key="1">
    <source>
        <dbReference type="EMBL" id="BAJ90755.1"/>
    </source>
</evidence>
<accession>F2D6N4</accession>
<dbReference type="AlphaFoldDB" id="F2D6N4"/>
<organism evidence="1">
    <name type="scientific">Hordeum vulgare subsp. vulgare</name>
    <name type="common">Domesticated barley</name>
    <dbReference type="NCBI Taxonomy" id="112509"/>
    <lineage>
        <taxon>Eukaryota</taxon>
        <taxon>Viridiplantae</taxon>
        <taxon>Streptophyta</taxon>
        <taxon>Embryophyta</taxon>
        <taxon>Tracheophyta</taxon>
        <taxon>Spermatophyta</taxon>
        <taxon>Magnoliopsida</taxon>
        <taxon>Liliopsida</taxon>
        <taxon>Poales</taxon>
        <taxon>Poaceae</taxon>
        <taxon>BOP clade</taxon>
        <taxon>Pooideae</taxon>
        <taxon>Triticodae</taxon>
        <taxon>Triticeae</taxon>
        <taxon>Hordeinae</taxon>
        <taxon>Hordeum</taxon>
    </lineage>
</organism>